<organism evidence="2 3">
    <name type="scientific">Ceratopteris richardii</name>
    <name type="common">Triangle waterfern</name>
    <dbReference type="NCBI Taxonomy" id="49495"/>
    <lineage>
        <taxon>Eukaryota</taxon>
        <taxon>Viridiplantae</taxon>
        <taxon>Streptophyta</taxon>
        <taxon>Embryophyta</taxon>
        <taxon>Tracheophyta</taxon>
        <taxon>Polypodiopsida</taxon>
        <taxon>Polypodiidae</taxon>
        <taxon>Polypodiales</taxon>
        <taxon>Pteridineae</taxon>
        <taxon>Pteridaceae</taxon>
        <taxon>Parkerioideae</taxon>
        <taxon>Ceratopteris</taxon>
    </lineage>
</organism>
<name>A0A8T2TEJ5_CERRI</name>
<dbReference type="EMBL" id="CM035419">
    <property type="protein sequence ID" value="KAH7415488.1"/>
    <property type="molecule type" value="Genomic_DNA"/>
</dbReference>
<dbReference type="PANTHER" id="PTHR37984:SF5">
    <property type="entry name" value="PROTEIN NYNRIN-LIKE"/>
    <property type="match status" value="1"/>
</dbReference>
<dbReference type="PANTHER" id="PTHR37984">
    <property type="entry name" value="PROTEIN CBG26694"/>
    <property type="match status" value="1"/>
</dbReference>
<comment type="caution">
    <text evidence="2">The sequence shown here is derived from an EMBL/GenBank/DDBJ whole genome shotgun (WGS) entry which is preliminary data.</text>
</comment>
<dbReference type="PROSITE" id="PS50994">
    <property type="entry name" value="INTEGRASE"/>
    <property type="match status" value="1"/>
</dbReference>
<dbReference type="Gene3D" id="3.30.420.10">
    <property type="entry name" value="Ribonuclease H-like superfamily/Ribonuclease H"/>
    <property type="match status" value="1"/>
</dbReference>
<sequence>MRRGVSDHVRQCQICQHIKNPQQKSGKLTPITVTEPFEIVGWDITFEALMSRLILHHGCPQKLLSDQGAQFTDEVMQVLGKCLGMTLLFTSPYHPQTNGPTERMNKTIKQILNSFIDPLQQNWDQVLPFAVYAYNTSVQASTRVSPSGAFYGQDPKLPPELQTLQVKPKYRDHLPLLRYSLHQNLQIAQKRQKRNYDQGRQAVTYKDRDLVLLYYPIRRTRLSESLLHRWIGPYRILNRIRTNTYRVERRSNGSITTAHQTMTMLGHKARFQ</sequence>
<evidence type="ECO:0000313" key="2">
    <source>
        <dbReference type="EMBL" id="KAH7415488.1"/>
    </source>
</evidence>
<evidence type="ECO:0000259" key="1">
    <source>
        <dbReference type="PROSITE" id="PS50994"/>
    </source>
</evidence>
<feature type="domain" description="Integrase catalytic" evidence="1">
    <location>
        <begin position="45"/>
        <end position="154"/>
    </location>
</feature>
<dbReference type="GO" id="GO:0003676">
    <property type="term" value="F:nucleic acid binding"/>
    <property type="evidence" value="ECO:0007669"/>
    <property type="project" value="InterPro"/>
</dbReference>
<dbReference type="GO" id="GO:0015074">
    <property type="term" value="P:DNA integration"/>
    <property type="evidence" value="ECO:0007669"/>
    <property type="project" value="InterPro"/>
</dbReference>
<dbReference type="OrthoDB" id="1934939at2759"/>
<dbReference type="InterPro" id="IPR001584">
    <property type="entry name" value="Integrase_cat-core"/>
</dbReference>
<proteinExistence type="predicted"/>
<evidence type="ECO:0000313" key="3">
    <source>
        <dbReference type="Proteomes" id="UP000825935"/>
    </source>
</evidence>
<protein>
    <recommendedName>
        <fullName evidence="1">Integrase catalytic domain-containing protein</fullName>
    </recommendedName>
</protein>
<dbReference type="InterPro" id="IPR036397">
    <property type="entry name" value="RNaseH_sf"/>
</dbReference>
<dbReference type="SUPFAM" id="SSF53098">
    <property type="entry name" value="Ribonuclease H-like"/>
    <property type="match status" value="1"/>
</dbReference>
<accession>A0A8T2TEJ5</accession>
<dbReference type="Proteomes" id="UP000825935">
    <property type="component" value="Chromosome 14"/>
</dbReference>
<dbReference type="AlphaFoldDB" id="A0A8T2TEJ5"/>
<dbReference type="InterPro" id="IPR050951">
    <property type="entry name" value="Retrovirus_Pol_polyprotein"/>
</dbReference>
<keyword evidence="3" id="KW-1185">Reference proteome</keyword>
<dbReference type="InterPro" id="IPR012337">
    <property type="entry name" value="RNaseH-like_sf"/>
</dbReference>
<gene>
    <name evidence="2" type="ORF">KP509_14G047600</name>
</gene>
<reference evidence="2" key="1">
    <citation type="submission" date="2021-08" db="EMBL/GenBank/DDBJ databases">
        <title>WGS assembly of Ceratopteris richardii.</title>
        <authorList>
            <person name="Marchant D.B."/>
            <person name="Chen G."/>
            <person name="Jenkins J."/>
            <person name="Shu S."/>
            <person name="Leebens-Mack J."/>
            <person name="Grimwood J."/>
            <person name="Schmutz J."/>
            <person name="Soltis P."/>
            <person name="Soltis D."/>
            <person name="Chen Z.-H."/>
        </authorList>
    </citation>
    <scope>NUCLEOTIDE SEQUENCE</scope>
    <source>
        <strain evidence="2">Whitten #5841</strain>
        <tissue evidence="2">Leaf</tissue>
    </source>
</reference>